<evidence type="ECO:0000259" key="1">
    <source>
        <dbReference type="Pfam" id="PF00296"/>
    </source>
</evidence>
<protein>
    <submittedName>
        <fullName evidence="2">LLM class F420-dependent oxidoreductase</fullName>
    </submittedName>
</protein>
<organism evidence="2 3">
    <name type="scientific">Nocardia donostiensis</name>
    <dbReference type="NCBI Taxonomy" id="1538463"/>
    <lineage>
        <taxon>Bacteria</taxon>
        <taxon>Bacillati</taxon>
        <taxon>Actinomycetota</taxon>
        <taxon>Actinomycetes</taxon>
        <taxon>Mycobacteriales</taxon>
        <taxon>Nocardiaceae</taxon>
        <taxon>Nocardia</taxon>
    </lineage>
</organism>
<dbReference type="PANTHER" id="PTHR30011">
    <property type="entry name" value="ALKANESULFONATE MONOOXYGENASE-RELATED"/>
    <property type="match status" value="1"/>
</dbReference>
<dbReference type="InterPro" id="IPR019921">
    <property type="entry name" value="Lucif-like_OxRdtase_Rv2161c"/>
</dbReference>
<reference evidence="2 3" key="1">
    <citation type="journal article" date="2016" name="Antonie Van Leeuwenhoek">
        <title>Nocardia donostiensis sp. nov., isolated from human respiratory specimens.</title>
        <authorList>
            <person name="Ercibengoa M."/>
            <person name="Bell M."/>
            <person name="Marimon J.M."/>
            <person name="Humrighouse B."/>
            <person name="Klenk H.P."/>
            <person name="Potter G."/>
            <person name="Perez-Trallero E."/>
        </authorList>
    </citation>
    <scope>NUCLEOTIDE SEQUENCE [LARGE SCALE GENOMIC DNA]</scope>
    <source>
        <strain evidence="2 3">X1655</strain>
    </source>
</reference>
<dbReference type="SUPFAM" id="SSF51679">
    <property type="entry name" value="Bacterial luciferase-like"/>
    <property type="match status" value="1"/>
</dbReference>
<dbReference type="STRING" id="1538463.B0T36_05220"/>
<dbReference type="RefSeq" id="WP_077116683.1">
    <property type="nucleotide sequence ID" value="NZ_MUKP01000049.1"/>
</dbReference>
<evidence type="ECO:0000313" key="2">
    <source>
        <dbReference type="EMBL" id="ONM48426.1"/>
    </source>
</evidence>
<evidence type="ECO:0000313" key="3">
    <source>
        <dbReference type="Proteomes" id="UP000188836"/>
    </source>
</evidence>
<dbReference type="PANTHER" id="PTHR30011:SF32">
    <property type="entry name" value="CONSERVED PROTEIN"/>
    <property type="match status" value="1"/>
</dbReference>
<dbReference type="InterPro" id="IPR011251">
    <property type="entry name" value="Luciferase-like_dom"/>
</dbReference>
<dbReference type="GO" id="GO:0016705">
    <property type="term" value="F:oxidoreductase activity, acting on paired donors, with incorporation or reduction of molecular oxygen"/>
    <property type="evidence" value="ECO:0007669"/>
    <property type="project" value="InterPro"/>
</dbReference>
<dbReference type="Proteomes" id="UP000188836">
    <property type="component" value="Unassembled WGS sequence"/>
</dbReference>
<feature type="domain" description="Luciferase-like" evidence="1">
    <location>
        <begin position="11"/>
        <end position="231"/>
    </location>
</feature>
<gene>
    <name evidence="2" type="ORF">B0T46_11990</name>
</gene>
<sequence>MRFTYAEAMTNPEFYVPLAQAAEELGYHGMTIADSICYPRESDSTYPYTPDGSREFLENKAFVEAFILATALGMATTTLRLTTFVLKLPVRSPVLVAKQARSVAYLTGNRLSLGVGLSPWPEDFEVTGVPWHNRGKRMNEAIDIVRGLSTGEYFEYHGDVYDVPAVKLSPVPTQPIPILVGGQSEPALRRAARLGDGWMQAAGDVGELDNLLARLQRIREQEGTADRPFEIHVVSSEAHTVDGIKRLEDKGVTDVIVGFRNPYDIGLDPEPLDAKIAQLTAYAETVMAKVG</sequence>
<accession>A0A1W0B5Z5</accession>
<name>A0A1W0B5Z5_9NOCA</name>
<dbReference type="Gene3D" id="3.20.20.30">
    <property type="entry name" value="Luciferase-like domain"/>
    <property type="match status" value="1"/>
</dbReference>
<proteinExistence type="predicted"/>
<dbReference type="InterPro" id="IPR036661">
    <property type="entry name" value="Luciferase-like_sf"/>
</dbReference>
<dbReference type="InterPro" id="IPR051260">
    <property type="entry name" value="Diverse_substr_monoxygenases"/>
</dbReference>
<comment type="caution">
    <text evidence="2">The sequence shown here is derived from an EMBL/GenBank/DDBJ whole genome shotgun (WGS) entry which is preliminary data.</text>
</comment>
<dbReference type="NCBIfam" id="TIGR03619">
    <property type="entry name" value="F420_Rv2161c"/>
    <property type="match status" value="1"/>
</dbReference>
<keyword evidence="3" id="KW-1185">Reference proteome</keyword>
<dbReference type="EMBL" id="MUMY01000009">
    <property type="protein sequence ID" value="ONM48426.1"/>
    <property type="molecule type" value="Genomic_DNA"/>
</dbReference>
<dbReference type="Pfam" id="PF00296">
    <property type="entry name" value="Bac_luciferase"/>
    <property type="match status" value="1"/>
</dbReference>
<dbReference type="AlphaFoldDB" id="A0A1W0B5Z5"/>
<dbReference type="OrthoDB" id="9781803at2"/>